<name>A0A8K1C8G1_PYTOL</name>
<feature type="transmembrane region" description="Helical" evidence="1">
    <location>
        <begin position="83"/>
        <end position="100"/>
    </location>
</feature>
<evidence type="ECO:0000256" key="1">
    <source>
        <dbReference type="SAM" id="Phobius"/>
    </source>
</evidence>
<reference evidence="2" key="1">
    <citation type="submission" date="2019-03" db="EMBL/GenBank/DDBJ databases">
        <title>Long read genome sequence of the mycoparasitic Pythium oligandrum ATCC 38472 isolated from sugarbeet rhizosphere.</title>
        <authorList>
            <person name="Gaulin E."/>
        </authorList>
    </citation>
    <scope>NUCLEOTIDE SEQUENCE</scope>
    <source>
        <strain evidence="2">ATCC 38472_TT</strain>
    </source>
</reference>
<feature type="transmembrane region" description="Helical" evidence="1">
    <location>
        <begin position="121"/>
        <end position="143"/>
    </location>
</feature>
<dbReference type="PANTHER" id="PTHR32251:SF17">
    <property type="entry name" value="STEROID 5-ALPHA REDUCTASE C-TERMINAL DOMAIN-CONTAINING PROTEIN"/>
    <property type="match status" value="1"/>
</dbReference>
<dbReference type="Gene3D" id="1.20.120.1630">
    <property type="match status" value="1"/>
</dbReference>
<dbReference type="EMBL" id="SPLM01000112">
    <property type="protein sequence ID" value="TMW58338.1"/>
    <property type="molecule type" value="Genomic_DNA"/>
</dbReference>
<dbReference type="InterPro" id="IPR010721">
    <property type="entry name" value="UstE-like"/>
</dbReference>
<dbReference type="Pfam" id="PF06966">
    <property type="entry name" value="DUF1295"/>
    <property type="match status" value="1"/>
</dbReference>
<accession>A0A8K1C8G1</accession>
<organism evidence="2 3">
    <name type="scientific">Pythium oligandrum</name>
    <name type="common">Mycoparasitic fungus</name>
    <dbReference type="NCBI Taxonomy" id="41045"/>
    <lineage>
        <taxon>Eukaryota</taxon>
        <taxon>Sar</taxon>
        <taxon>Stramenopiles</taxon>
        <taxon>Oomycota</taxon>
        <taxon>Peronosporomycetes</taxon>
        <taxon>Pythiales</taxon>
        <taxon>Pythiaceae</taxon>
        <taxon>Pythium</taxon>
    </lineage>
</organism>
<evidence type="ECO:0000313" key="2">
    <source>
        <dbReference type="EMBL" id="TMW58338.1"/>
    </source>
</evidence>
<feature type="transmembrane region" description="Helical" evidence="1">
    <location>
        <begin position="29"/>
        <end position="46"/>
    </location>
</feature>
<keyword evidence="1" id="KW-0812">Transmembrane</keyword>
<dbReference type="AlphaFoldDB" id="A0A8K1C8G1"/>
<dbReference type="Proteomes" id="UP000794436">
    <property type="component" value="Unassembled WGS sequence"/>
</dbReference>
<dbReference type="PROSITE" id="PS50244">
    <property type="entry name" value="S5A_REDUCTASE"/>
    <property type="match status" value="1"/>
</dbReference>
<keyword evidence="3" id="KW-1185">Reference proteome</keyword>
<keyword evidence="1" id="KW-0472">Membrane</keyword>
<evidence type="ECO:0000313" key="3">
    <source>
        <dbReference type="Proteomes" id="UP000794436"/>
    </source>
</evidence>
<feature type="transmembrane region" description="Helical" evidence="1">
    <location>
        <begin position="53"/>
        <end position="71"/>
    </location>
</feature>
<feature type="transmembrane region" description="Helical" evidence="1">
    <location>
        <begin position="208"/>
        <end position="226"/>
    </location>
</feature>
<evidence type="ECO:0008006" key="4">
    <source>
        <dbReference type="Google" id="ProtNLM"/>
    </source>
</evidence>
<keyword evidence="1" id="KW-1133">Transmembrane helix</keyword>
<proteinExistence type="predicted"/>
<dbReference type="PANTHER" id="PTHR32251">
    <property type="entry name" value="3-OXO-5-ALPHA-STEROID 4-DEHYDROGENASE"/>
    <property type="match status" value="1"/>
</dbReference>
<feature type="transmembrane region" description="Helical" evidence="1">
    <location>
        <begin position="155"/>
        <end position="173"/>
    </location>
</feature>
<comment type="caution">
    <text evidence="2">The sequence shown here is derived from an EMBL/GenBank/DDBJ whole genome shotgun (WGS) entry which is preliminary data.</text>
</comment>
<dbReference type="OrthoDB" id="201504at2759"/>
<sequence>MGFVRDIAGTLIALPLAYAVATNTGLEESAVIAILIQWVVAVLYAIPKQDETFFDLTGAITHATVALAAFFREDAKTWRKAMLTAMVCLWCTRLGSFLFLRIRRDGEDSRFLKIRNNVLRFFGVWTIQGLWVLLTQIAVLINFRHSVSSDDVQSLDIAGAALWVLGFIIEVVADQQKTKFRADSRNKDKFIQEGLWAYSRHPNYCGEIMMWIGVFLVAVHGLPTTFLQGMAAISPAFVTLLLLRVSGVPLLEKKADDKWGSLKSYQDYKKQTSTVLLLPKKSL</sequence>
<dbReference type="GO" id="GO:0016020">
    <property type="term" value="C:membrane"/>
    <property type="evidence" value="ECO:0007669"/>
    <property type="project" value="TreeGrafter"/>
</dbReference>
<protein>
    <recommendedName>
        <fullName evidence="4">Steroid 5-alpha reductase C-terminal domain-containing protein</fullName>
    </recommendedName>
</protein>
<gene>
    <name evidence="2" type="ORF">Poli38472_011926</name>
</gene>